<dbReference type="AlphaFoldDB" id="N6VSL4"/>
<dbReference type="RefSeq" id="WP_004581370.1">
    <property type="nucleotide sequence ID" value="NZ_AP028878.1"/>
</dbReference>
<evidence type="ECO:0000313" key="1">
    <source>
        <dbReference type="EMBL" id="ENO13145.1"/>
    </source>
</evidence>
<accession>N6VSL4</accession>
<dbReference type="Gene3D" id="3.30.1460.10">
    <property type="match status" value="1"/>
</dbReference>
<dbReference type="SUPFAM" id="SSF69635">
    <property type="entry name" value="Type III secretory system chaperone-like"/>
    <property type="match status" value="1"/>
</dbReference>
<gene>
    <name evidence="1" type="ORF">J057_17155</name>
</gene>
<dbReference type="HOGENOM" id="CLU_151808_0_0_6"/>
<proteinExistence type="predicted"/>
<protein>
    <submittedName>
        <fullName evidence="1">Molecular chaperone Tir</fullName>
    </submittedName>
</protein>
<dbReference type="OrthoDB" id="361060at2"/>
<reference evidence="1 2" key="1">
    <citation type="journal article" date="2013" name="Genome Announc.">
        <title>Genome Sequence of the Polycyclic Aromatic Hydrocarbon-Degrading Bacterium Strain Marinobacter nanhaiticus D15-8WT.</title>
        <authorList>
            <person name="Cui Z."/>
            <person name="Gao W."/>
            <person name="Li Q."/>
            <person name="Xu G."/>
            <person name="Zheng L."/>
        </authorList>
    </citation>
    <scope>NUCLEOTIDE SEQUENCE [LARGE SCALE GENOMIC DNA]</scope>
    <source>
        <strain evidence="1 2">D15-8W</strain>
    </source>
</reference>
<sequence length="136" mass="15107">MTTAYATVKDYVQQLPLTIVEEYPDDQILIVEAPAQGIHNLILDCEDDILIIEQFITALPGADAACYRTLLQINRELVHGALCLDEDGERLIFRDTLQLENLDLNELEGSINALSLMLAEHANQLIQFARQGGVTA</sequence>
<keyword evidence="2" id="KW-1185">Reference proteome</keyword>
<dbReference type="Proteomes" id="UP000013165">
    <property type="component" value="Unassembled WGS sequence"/>
</dbReference>
<dbReference type="Pfam" id="PF22550">
    <property type="entry name" value="CesT_Tir_1"/>
    <property type="match status" value="1"/>
</dbReference>
<evidence type="ECO:0000313" key="2">
    <source>
        <dbReference type="Proteomes" id="UP000013165"/>
    </source>
</evidence>
<name>N6VSL4_9GAMM</name>
<organism evidence="1 2">
    <name type="scientific">Marinobacter nanhaiticus D15-8W</name>
    <dbReference type="NCBI Taxonomy" id="626887"/>
    <lineage>
        <taxon>Bacteria</taxon>
        <taxon>Pseudomonadati</taxon>
        <taxon>Pseudomonadota</taxon>
        <taxon>Gammaproteobacteria</taxon>
        <taxon>Pseudomonadales</taxon>
        <taxon>Marinobacteraceae</taxon>
        <taxon>Marinobacter</taxon>
    </lineage>
</organism>
<dbReference type="EMBL" id="APLQ01000014">
    <property type="protein sequence ID" value="ENO13145.1"/>
    <property type="molecule type" value="Genomic_DNA"/>
</dbReference>
<dbReference type="InterPro" id="IPR054345">
    <property type="entry name" value="Tir-like"/>
</dbReference>
<dbReference type="eggNOG" id="ENOG502ZPB9">
    <property type="taxonomic scope" value="Bacteria"/>
</dbReference>
<dbReference type="PATRIC" id="fig|626887.3.peg.3428"/>
<comment type="caution">
    <text evidence="1">The sequence shown here is derived from an EMBL/GenBank/DDBJ whole genome shotgun (WGS) entry which is preliminary data.</text>
</comment>
<dbReference type="STRING" id="626887.J057_17155"/>